<evidence type="ECO:0000313" key="9">
    <source>
        <dbReference type="Proteomes" id="UP000218231"/>
    </source>
</evidence>
<dbReference type="EMBL" id="LIAE01005888">
    <property type="protein sequence ID" value="PAV92934.1"/>
    <property type="molecule type" value="Genomic_DNA"/>
</dbReference>
<keyword evidence="6 7" id="KW-0472">Membrane</keyword>
<feature type="transmembrane region" description="Helical" evidence="7">
    <location>
        <begin position="21"/>
        <end position="41"/>
    </location>
</feature>
<evidence type="ECO:0000256" key="4">
    <source>
        <dbReference type="ARBA" id="ARBA00022692"/>
    </source>
</evidence>
<dbReference type="PANTHER" id="PTHR36122:SF2">
    <property type="entry name" value="NICOTINAMIDE RIBOSIDE TRANSPORTER PNUC"/>
    <property type="match status" value="1"/>
</dbReference>
<organism evidence="8 9">
    <name type="scientific">Diploscapter pachys</name>
    <dbReference type="NCBI Taxonomy" id="2018661"/>
    <lineage>
        <taxon>Eukaryota</taxon>
        <taxon>Metazoa</taxon>
        <taxon>Ecdysozoa</taxon>
        <taxon>Nematoda</taxon>
        <taxon>Chromadorea</taxon>
        <taxon>Rhabditida</taxon>
        <taxon>Rhabditina</taxon>
        <taxon>Rhabditomorpha</taxon>
        <taxon>Rhabditoidea</taxon>
        <taxon>Rhabditidae</taxon>
        <taxon>Diploscapter</taxon>
    </lineage>
</organism>
<keyword evidence="3" id="KW-1003">Cell membrane</keyword>
<feature type="transmembrane region" description="Helical" evidence="7">
    <location>
        <begin position="110"/>
        <end position="129"/>
    </location>
</feature>
<gene>
    <name evidence="8" type="ORF">WR25_20432</name>
</gene>
<accession>A0A2A2M384</accession>
<evidence type="ECO:0000256" key="6">
    <source>
        <dbReference type="ARBA" id="ARBA00023136"/>
    </source>
</evidence>
<feature type="transmembrane region" description="Helical" evidence="7">
    <location>
        <begin position="180"/>
        <end position="197"/>
    </location>
</feature>
<keyword evidence="4 7" id="KW-0812">Transmembrane</keyword>
<evidence type="ECO:0008006" key="10">
    <source>
        <dbReference type="Google" id="ProtNLM"/>
    </source>
</evidence>
<dbReference type="InterPro" id="IPR006419">
    <property type="entry name" value="NMN_transpt_PnuC"/>
</dbReference>
<evidence type="ECO:0000256" key="5">
    <source>
        <dbReference type="ARBA" id="ARBA00022989"/>
    </source>
</evidence>
<evidence type="ECO:0000256" key="7">
    <source>
        <dbReference type="SAM" id="Phobius"/>
    </source>
</evidence>
<dbReference type="GO" id="GO:0034257">
    <property type="term" value="F:nicotinamide riboside transmembrane transporter activity"/>
    <property type="evidence" value="ECO:0007669"/>
    <property type="project" value="InterPro"/>
</dbReference>
<dbReference type="AlphaFoldDB" id="A0A2A2M384"/>
<dbReference type="GO" id="GO:0005886">
    <property type="term" value="C:plasma membrane"/>
    <property type="evidence" value="ECO:0007669"/>
    <property type="project" value="UniProtKB-SubCell"/>
</dbReference>
<dbReference type="Pfam" id="PF04973">
    <property type="entry name" value="NMN_transporter"/>
    <property type="match status" value="1"/>
</dbReference>
<dbReference type="PANTHER" id="PTHR36122">
    <property type="entry name" value="NICOTINAMIDE RIBOSIDE TRANSPORTER PNUC"/>
    <property type="match status" value="1"/>
</dbReference>
<dbReference type="OrthoDB" id="10608998at2759"/>
<evidence type="ECO:0000256" key="3">
    <source>
        <dbReference type="ARBA" id="ARBA00022475"/>
    </source>
</evidence>
<evidence type="ECO:0000313" key="8">
    <source>
        <dbReference type="EMBL" id="PAV92934.1"/>
    </source>
</evidence>
<dbReference type="Proteomes" id="UP000218231">
    <property type="component" value="Unassembled WGS sequence"/>
</dbReference>
<dbReference type="NCBIfam" id="TIGR01528">
    <property type="entry name" value="NMN_trans_PnuC"/>
    <property type="match status" value="1"/>
</dbReference>
<sequence length="212" mass="23519">MQAPDALSCEIMRVRRSRWRVNMIEALAAALVILNVALVAGRSLWNYPVALVAVAIYASVFFEARLYSDALLQGFFFAANLYGWANWSRSRHAAGEVVVGALDSRGRTRWLAGGIAAWAIWSALMHRYTDASYPWWDGAIAIASVAAQLLQARRRIESWWVWIAVDVASVPLYVAKGLWFTAGVYGVLLALAVYGLVDWQRSATRRELAVAA</sequence>
<name>A0A2A2M384_9BILA</name>
<keyword evidence="9" id="KW-1185">Reference proteome</keyword>
<comment type="subcellular location">
    <subcellularLocation>
        <location evidence="1">Cell membrane</location>
        <topology evidence="1">Multi-pass membrane protein</topology>
    </subcellularLocation>
</comment>
<evidence type="ECO:0000256" key="1">
    <source>
        <dbReference type="ARBA" id="ARBA00004651"/>
    </source>
</evidence>
<proteinExistence type="predicted"/>
<feature type="transmembrane region" description="Helical" evidence="7">
    <location>
        <begin position="47"/>
        <end position="67"/>
    </location>
</feature>
<comment type="caution">
    <text evidence="8">The sequence shown here is derived from an EMBL/GenBank/DDBJ whole genome shotgun (WGS) entry which is preliminary data.</text>
</comment>
<protein>
    <recommendedName>
        <fullName evidence="10">Nicotinamide riboside transporter PnuC</fullName>
    </recommendedName>
</protein>
<reference evidence="8 9" key="1">
    <citation type="journal article" date="2017" name="Curr. Biol.">
        <title>Genome architecture and evolution of a unichromosomal asexual nematode.</title>
        <authorList>
            <person name="Fradin H."/>
            <person name="Zegar C."/>
            <person name="Gutwein M."/>
            <person name="Lucas J."/>
            <person name="Kovtun M."/>
            <person name="Corcoran D."/>
            <person name="Baugh L.R."/>
            <person name="Kiontke K."/>
            <person name="Gunsalus K."/>
            <person name="Fitch D.H."/>
            <person name="Piano F."/>
        </authorList>
    </citation>
    <scope>NUCLEOTIDE SEQUENCE [LARGE SCALE GENOMIC DNA]</scope>
    <source>
        <strain evidence="8">PF1309</strain>
    </source>
</reference>
<evidence type="ECO:0000256" key="2">
    <source>
        <dbReference type="ARBA" id="ARBA00022448"/>
    </source>
</evidence>
<keyword evidence="2" id="KW-0813">Transport</keyword>
<keyword evidence="5 7" id="KW-1133">Transmembrane helix</keyword>